<protein>
    <recommendedName>
        <fullName evidence="5">Transmembrane protein</fullName>
    </recommendedName>
</protein>
<dbReference type="OrthoDB" id="2417026at2759"/>
<keyword evidence="2" id="KW-1133">Transmembrane helix</keyword>
<feature type="transmembrane region" description="Helical" evidence="2">
    <location>
        <begin position="148"/>
        <end position="168"/>
    </location>
</feature>
<feature type="region of interest" description="Disordered" evidence="1">
    <location>
        <begin position="517"/>
        <end position="544"/>
    </location>
</feature>
<organism evidence="3 4">
    <name type="scientific">Lobosporangium transversale</name>
    <dbReference type="NCBI Taxonomy" id="64571"/>
    <lineage>
        <taxon>Eukaryota</taxon>
        <taxon>Fungi</taxon>
        <taxon>Fungi incertae sedis</taxon>
        <taxon>Mucoromycota</taxon>
        <taxon>Mortierellomycotina</taxon>
        <taxon>Mortierellomycetes</taxon>
        <taxon>Mortierellales</taxon>
        <taxon>Mortierellaceae</taxon>
        <taxon>Lobosporangium</taxon>
    </lineage>
</organism>
<evidence type="ECO:0000256" key="2">
    <source>
        <dbReference type="SAM" id="Phobius"/>
    </source>
</evidence>
<feature type="transmembrane region" description="Helical" evidence="2">
    <location>
        <begin position="355"/>
        <end position="379"/>
    </location>
</feature>
<keyword evidence="4" id="KW-1185">Reference proteome</keyword>
<gene>
    <name evidence="3" type="ORF">BCR41DRAFT_356630</name>
</gene>
<accession>A0A1Y2GL77</accession>
<keyword evidence="2" id="KW-0812">Transmembrane</keyword>
<dbReference type="EMBL" id="MCFF01000026">
    <property type="protein sequence ID" value="ORZ12169.1"/>
    <property type="molecule type" value="Genomic_DNA"/>
</dbReference>
<sequence length="841" mass="93870">MGTQNIDQHSLVREKEEACGEIKTCHASVNISISSLTRTSTPIDLRSDMALTQKQQQQHVKENDQLLRTLASHLDLLTAGALFLLPSILPFLASALTAYTYTYHNGSSSSSSNSSNSNNANVSSDDVSSSTSSLLMALIEELTEHCTWGTISILLLPCIGIMIPLSAFRVLSLLEEKNDHEKIPFLSRSPLRRLSRWMHWRSQEEQNNTDPFLPSTTATVSTTAATDCKRKTGPRRSSMDNDGDVSYCCHTMTSTKVNSSLDSRRRWSFPTSMRASTGFRLGDNDGYQSLNLRTAPMSPSAREQAEKEGEARSWSLFLTDNNSSSHMDAVDATNTPTTHRHQGPQFSKLPRPRTILLTGLGIWTILMIVSSLLGINTIIPMDSSLSSSSSTSASSHPSPASPVVPASLIMGFNQDSAVTIHDDEEGGFAMAEDVEDENDDDMDVGGGEFMKELASMLELNMDLNEPIDNKQDDPIQKSSDQSAWSVDEDEGINNIRTEEAFATFRTNIIIVDKSKGENKDMVEEEEGKEEEEEDKEGDHHFHARVPNGHYYEDVDFQDVEDFLDPDSLDALTLDPKDADVFQNFLAHLEKDEALSQRRKQEQLIDSVFQHALPCGSSAGMPASSPIWTIDLPRMIRKIWNSATEGSERLSTRQGTQNGEPLQARVFEYVQGWTELAILIVAMCMGSLLVGFVQAKALYYQILERHQLLLESNWKDCWEEDEDEAIIKNGFRTSSRRATWTTKLSCIALSASALCLTLLVMFAECWDIPSVYFAGIGIAGIILVNAWVPDMALQVHFKKDNYYYNDSEEADEKPIWVPMPMSERRNACSLDESRRWDMTLSH</sequence>
<dbReference type="InParanoid" id="A0A1Y2GL77"/>
<evidence type="ECO:0000256" key="1">
    <source>
        <dbReference type="SAM" id="MobiDB-lite"/>
    </source>
</evidence>
<evidence type="ECO:0000313" key="4">
    <source>
        <dbReference type="Proteomes" id="UP000193648"/>
    </source>
</evidence>
<evidence type="ECO:0008006" key="5">
    <source>
        <dbReference type="Google" id="ProtNLM"/>
    </source>
</evidence>
<feature type="transmembrane region" description="Helical" evidence="2">
    <location>
        <begin position="675"/>
        <end position="698"/>
    </location>
</feature>
<feature type="transmembrane region" description="Helical" evidence="2">
    <location>
        <begin position="768"/>
        <end position="787"/>
    </location>
</feature>
<dbReference type="RefSeq" id="XP_021880034.1">
    <property type="nucleotide sequence ID" value="XM_022024676.1"/>
</dbReference>
<dbReference type="AlphaFoldDB" id="A0A1Y2GL77"/>
<dbReference type="Proteomes" id="UP000193648">
    <property type="component" value="Unassembled WGS sequence"/>
</dbReference>
<evidence type="ECO:0000313" key="3">
    <source>
        <dbReference type="EMBL" id="ORZ12169.1"/>
    </source>
</evidence>
<proteinExistence type="predicted"/>
<feature type="compositionally biased region" description="Acidic residues" evidence="1">
    <location>
        <begin position="522"/>
        <end position="535"/>
    </location>
</feature>
<feature type="region of interest" description="Disordered" evidence="1">
    <location>
        <begin position="466"/>
        <end position="487"/>
    </location>
</feature>
<name>A0A1Y2GL77_9FUNG</name>
<feature type="transmembrane region" description="Helical" evidence="2">
    <location>
        <begin position="76"/>
        <end position="101"/>
    </location>
</feature>
<keyword evidence="2" id="KW-0472">Membrane</keyword>
<reference evidence="3 4" key="1">
    <citation type="submission" date="2016-07" db="EMBL/GenBank/DDBJ databases">
        <title>Pervasive Adenine N6-methylation of Active Genes in Fungi.</title>
        <authorList>
            <consortium name="DOE Joint Genome Institute"/>
            <person name="Mondo S.J."/>
            <person name="Dannebaum R.O."/>
            <person name="Kuo R.C."/>
            <person name="Labutti K."/>
            <person name="Haridas S."/>
            <person name="Kuo A."/>
            <person name="Salamov A."/>
            <person name="Ahrendt S.R."/>
            <person name="Lipzen A."/>
            <person name="Sullivan W."/>
            <person name="Andreopoulos W.B."/>
            <person name="Clum A."/>
            <person name="Lindquist E."/>
            <person name="Daum C."/>
            <person name="Ramamoorthy G.K."/>
            <person name="Gryganskyi A."/>
            <person name="Culley D."/>
            <person name="Magnuson J.K."/>
            <person name="James T.Y."/>
            <person name="O'Malley M.A."/>
            <person name="Stajich J.E."/>
            <person name="Spatafora J.W."/>
            <person name="Visel A."/>
            <person name="Grigoriev I.V."/>
        </authorList>
    </citation>
    <scope>NUCLEOTIDE SEQUENCE [LARGE SCALE GENOMIC DNA]</scope>
    <source>
        <strain evidence="3 4">NRRL 3116</strain>
    </source>
</reference>
<feature type="region of interest" description="Disordered" evidence="1">
    <location>
        <begin position="221"/>
        <end position="243"/>
    </location>
</feature>
<comment type="caution">
    <text evidence="3">The sequence shown here is derived from an EMBL/GenBank/DDBJ whole genome shotgun (WGS) entry which is preliminary data.</text>
</comment>
<feature type="transmembrane region" description="Helical" evidence="2">
    <location>
        <begin position="743"/>
        <end position="762"/>
    </location>
</feature>
<dbReference type="GeneID" id="33566520"/>